<protein>
    <submittedName>
        <fullName evidence="1">Uncharacterized protein</fullName>
    </submittedName>
</protein>
<dbReference type="OrthoDB" id="5469761at2"/>
<dbReference type="EMBL" id="SMSJ01000002">
    <property type="protein sequence ID" value="TDH64322.1"/>
    <property type="molecule type" value="Genomic_DNA"/>
</dbReference>
<evidence type="ECO:0000313" key="1">
    <source>
        <dbReference type="EMBL" id="TDH64322.1"/>
    </source>
</evidence>
<reference evidence="1 2" key="1">
    <citation type="journal article" date="2016" name="J. Microbiol.">
        <title>Dankookia rubra gen. nov., sp. nov., an alphaproteobacterium isolated from sediment of a shallow stream.</title>
        <authorList>
            <person name="Kim W.H."/>
            <person name="Kim D.H."/>
            <person name="Kang K."/>
            <person name="Ahn T.Y."/>
        </authorList>
    </citation>
    <scope>NUCLEOTIDE SEQUENCE [LARGE SCALE GENOMIC DNA]</scope>
    <source>
        <strain evidence="1 2">JCM30602</strain>
    </source>
</reference>
<keyword evidence="2" id="KW-1185">Reference proteome</keyword>
<proteinExistence type="predicted"/>
<name>A0A4R5QLD9_9PROT</name>
<sequence length="222" mass="23495">MSNGQADAGHFSLEGFGNVAGLTGAELQTASEAQGVTGWLRPEDGAWGTLDANRHYFVTTNAIGAPSRLWALDFHDVAHPDWGGTCRMLLAGTEGQTMFDTITVTAAGDLVLLEDVGNNPRAGKVWFYDHQSGGLTELAAHDPARFGEAGRPATPPFTQDEESSGVLDATALLPHAAGERVFLPDTQAHYGFAAAGSAERQEIVEGGRLMLMYVAASGDWHL</sequence>
<comment type="caution">
    <text evidence="1">The sequence shown here is derived from an EMBL/GenBank/DDBJ whole genome shotgun (WGS) entry which is preliminary data.</text>
</comment>
<dbReference type="AlphaFoldDB" id="A0A4R5QLD9"/>
<dbReference type="RefSeq" id="WP_133287087.1">
    <property type="nucleotide sequence ID" value="NZ_SMSJ01000002.1"/>
</dbReference>
<accession>A0A4R5QLD9</accession>
<gene>
    <name evidence="1" type="ORF">E2C06_03015</name>
</gene>
<organism evidence="1 2">
    <name type="scientific">Dankookia rubra</name>
    <dbReference type="NCBI Taxonomy" id="1442381"/>
    <lineage>
        <taxon>Bacteria</taxon>
        <taxon>Pseudomonadati</taxon>
        <taxon>Pseudomonadota</taxon>
        <taxon>Alphaproteobacteria</taxon>
        <taxon>Acetobacterales</taxon>
        <taxon>Roseomonadaceae</taxon>
        <taxon>Dankookia</taxon>
    </lineage>
</organism>
<evidence type="ECO:0000313" key="2">
    <source>
        <dbReference type="Proteomes" id="UP000295096"/>
    </source>
</evidence>
<dbReference type="Proteomes" id="UP000295096">
    <property type="component" value="Unassembled WGS sequence"/>
</dbReference>